<evidence type="ECO:0000313" key="1">
    <source>
        <dbReference type="EMBL" id="ACJ17062.1"/>
    </source>
</evidence>
<protein>
    <submittedName>
        <fullName evidence="1">Uncharacterized protein</fullName>
    </submittedName>
</protein>
<dbReference type="PATRIC" id="fig|523850.10.peg.1585"/>
<evidence type="ECO:0000313" key="2">
    <source>
        <dbReference type="Proteomes" id="UP000002727"/>
    </source>
</evidence>
<dbReference type="Proteomes" id="UP000002727">
    <property type="component" value="Chromosome"/>
</dbReference>
<dbReference type="eggNOG" id="arCOG08356">
    <property type="taxonomic scope" value="Archaea"/>
</dbReference>
<sequence length="93" mass="10794">MPWMLVKSSYIGFKTYLAGALSHTEGDFEVEEIVGEISPRAAHLLRKSFERSYFTLADAPLIPFEELDEGDRRLILKALRGLRENERLKIERR</sequence>
<dbReference type="STRING" id="523850.TON_1572"/>
<gene>
    <name evidence="1" type="ordered locus">TON_1572</name>
</gene>
<organism evidence="1 2">
    <name type="scientific">Thermococcus onnurineus (strain NA1)</name>
    <dbReference type="NCBI Taxonomy" id="523850"/>
    <lineage>
        <taxon>Archaea</taxon>
        <taxon>Methanobacteriati</taxon>
        <taxon>Methanobacteriota</taxon>
        <taxon>Thermococci</taxon>
        <taxon>Thermococcales</taxon>
        <taxon>Thermococcaceae</taxon>
        <taxon>Thermococcus</taxon>
    </lineage>
</organism>
<proteinExistence type="predicted"/>
<dbReference type="KEGG" id="ton:TON_1572"/>
<dbReference type="HOGENOM" id="CLU_2461904_0_0_2"/>
<reference evidence="1 2" key="1">
    <citation type="journal article" date="2008" name="J. Bacteriol.">
        <title>The complete genome sequence of Thermococcus onnurineus NA1 reveals a mixed heterotrophic and carboxydotrophic metabolism.</title>
        <authorList>
            <person name="Lee H.S."/>
            <person name="Kang S.G."/>
            <person name="Bae S.S."/>
            <person name="Lim J.K."/>
            <person name="Cho Y."/>
            <person name="Kim Y.J."/>
            <person name="Jeon J.H."/>
            <person name="Cha S.S."/>
            <person name="Kwon K.K."/>
            <person name="Kim H.T."/>
            <person name="Park C.J."/>
            <person name="Lee H.W."/>
            <person name="Kim S.I."/>
            <person name="Chun J."/>
            <person name="Colwell R.R."/>
            <person name="Kim S.J."/>
            <person name="Lee J.H."/>
        </authorList>
    </citation>
    <scope>NUCLEOTIDE SEQUENCE [LARGE SCALE GENOMIC DNA]</scope>
    <source>
        <strain evidence="1 2">NA1</strain>
    </source>
</reference>
<dbReference type="EMBL" id="CP000855">
    <property type="protein sequence ID" value="ACJ17062.1"/>
    <property type="molecule type" value="Genomic_DNA"/>
</dbReference>
<dbReference type="AlphaFoldDB" id="B6YTX1"/>
<name>B6YTX1_THEON</name>
<accession>B6YTX1</accession>
<dbReference type="GeneID" id="7018611"/>
<dbReference type="RefSeq" id="WP_012572534.1">
    <property type="nucleotide sequence ID" value="NC_011529.1"/>
</dbReference>
<keyword evidence="2" id="KW-1185">Reference proteome</keyword>